<dbReference type="SUPFAM" id="SSF51905">
    <property type="entry name" value="FAD/NAD(P)-binding domain"/>
    <property type="match status" value="1"/>
</dbReference>
<dbReference type="OrthoDB" id="655030at2759"/>
<name>A0A8B8ZCK4_PHODC</name>
<dbReference type="PANTHER" id="PTHR45934:SF28">
    <property type="entry name" value="OS03G0153100 PROTEIN"/>
    <property type="match status" value="1"/>
</dbReference>
<organism evidence="3 4">
    <name type="scientific">Phoenix dactylifera</name>
    <name type="common">Date palm</name>
    <dbReference type="NCBI Taxonomy" id="42345"/>
    <lineage>
        <taxon>Eukaryota</taxon>
        <taxon>Viridiplantae</taxon>
        <taxon>Streptophyta</taxon>
        <taxon>Embryophyta</taxon>
        <taxon>Tracheophyta</taxon>
        <taxon>Spermatophyta</taxon>
        <taxon>Magnoliopsida</taxon>
        <taxon>Liliopsida</taxon>
        <taxon>Arecaceae</taxon>
        <taxon>Coryphoideae</taxon>
        <taxon>Phoeniceae</taxon>
        <taxon>Phoenix</taxon>
    </lineage>
</organism>
<evidence type="ECO:0000313" key="3">
    <source>
        <dbReference type="Proteomes" id="UP000228380"/>
    </source>
</evidence>
<dbReference type="Proteomes" id="UP000228380">
    <property type="component" value="Chromosome 2"/>
</dbReference>
<accession>A0A8B8ZCK4</accession>
<dbReference type="InterPro" id="IPR036188">
    <property type="entry name" value="FAD/NAD-bd_sf"/>
</dbReference>
<evidence type="ECO:0000256" key="2">
    <source>
        <dbReference type="ARBA" id="ARBA00023033"/>
    </source>
</evidence>
<dbReference type="AlphaFoldDB" id="A0A8B8ZCK4"/>
<dbReference type="GeneID" id="108511726"/>
<keyword evidence="1" id="KW-0560">Oxidoreductase</keyword>
<keyword evidence="2" id="KW-0503">Monooxygenase</keyword>
<evidence type="ECO:0000313" key="4">
    <source>
        <dbReference type="RefSeq" id="XP_038971821.1"/>
    </source>
</evidence>
<dbReference type="PANTHER" id="PTHR45934">
    <property type="entry name" value="FAD/NAD(P)-BINDING OXIDOREDUCTASE FAMILY PROTEIN"/>
    <property type="match status" value="1"/>
</dbReference>
<protein>
    <submittedName>
        <fullName evidence="4">Monooxygenase 2-like</fullName>
    </submittedName>
</protein>
<dbReference type="KEGG" id="pda:108511726"/>
<dbReference type="GO" id="GO:0004497">
    <property type="term" value="F:monooxygenase activity"/>
    <property type="evidence" value="ECO:0007669"/>
    <property type="project" value="UniProtKB-KW"/>
</dbReference>
<reference evidence="3" key="1">
    <citation type="journal article" date="2019" name="Nat. Commun.">
        <title>Genome-wide association mapping of date palm fruit traits.</title>
        <authorList>
            <person name="Hazzouri K.M."/>
            <person name="Gros-Balthazard M."/>
            <person name="Flowers J.M."/>
            <person name="Copetti D."/>
            <person name="Lemansour A."/>
            <person name="Lebrun M."/>
            <person name="Masmoudi K."/>
            <person name="Ferrand S."/>
            <person name="Dhar M.I."/>
            <person name="Fresquez Z.A."/>
            <person name="Rosas U."/>
            <person name="Zhang J."/>
            <person name="Talag J."/>
            <person name="Lee S."/>
            <person name="Kudrna D."/>
            <person name="Powell R.F."/>
            <person name="Leitch I.J."/>
            <person name="Krueger R.R."/>
            <person name="Wing R.A."/>
            <person name="Amiri K.M.A."/>
            <person name="Purugganan M.D."/>
        </authorList>
    </citation>
    <scope>NUCLEOTIDE SEQUENCE [LARGE SCALE GENOMIC DNA]</scope>
    <source>
        <strain evidence="3">cv. Khalas</strain>
    </source>
</reference>
<gene>
    <name evidence="4" type="primary">LOC108511726</name>
</gene>
<keyword evidence="3" id="KW-1185">Reference proteome</keyword>
<proteinExistence type="predicted"/>
<dbReference type="InterPro" id="IPR044560">
    <property type="entry name" value="MOase"/>
</dbReference>
<dbReference type="RefSeq" id="XP_038971821.1">
    <property type="nucleotide sequence ID" value="XM_039115893.1"/>
</dbReference>
<reference evidence="4" key="2">
    <citation type="submission" date="2025-08" db="UniProtKB">
        <authorList>
            <consortium name="RefSeq"/>
        </authorList>
    </citation>
    <scope>IDENTIFICATION</scope>
    <source>
        <tissue evidence="4">Young leaves</tissue>
    </source>
</reference>
<dbReference type="Gene3D" id="3.50.50.60">
    <property type="entry name" value="FAD/NAD(P)-binding domain"/>
    <property type="match status" value="2"/>
</dbReference>
<evidence type="ECO:0000256" key="1">
    <source>
        <dbReference type="ARBA" id="ARBA00023002"/>
    </source>
</evidence>
<sequence>MAIDKRLFEERSEELGLGVLRVLRTTGFTFATWTDALGVGDSLRQHHHIISHSLKSCLDRRHMVQAESDQGTNNVSVGGFDLGLGSVKFTWHDQVLLKDHRIKEDGYYMLLHLADGQTLKTQVLIGCDGVNSVVAKWLGLKKPSLSGRSASRGFAEFPNGHGFKPLISEYFGGGSDEAWNNAAREAFAGFSHGLPPLKLLWGNIRKGNACVARDALHPMIPDLGQGSCATLEDGVVLFRCLV</sequence>